<dbReference type="Pfam" id="PF10592">
    <property type="entry name" value="AIPR"/>
    <property type="match status" value="1"/>
</dbReference>
<dbReference type="KEGG" id="mos:AXE82_00550"/>
<dbReference type="EMBL" id="UGPY01000001">
    <property type="protein sequence ID" value="STY97578.1"/>
    <property type="molecule type" value="Genomic_DNA"/>
</dbReference>
<protein>
    <submittedName>
        <fullName evidence="2">AIPR protein</fullName>
    </submittedName>
</protein>
<name>A0A378QBK3_FAUOS</name>
<dbReference type="GeneID" id="35777903"/>
<dbReference type="AlphaFoldDB" id="A0A378QBK3"/>
<dbReference type="Proteomes" id="UP000255230">
    <property type="component" value="Unassembled WGS sequence"/>
</dbReference>
<dbReference type="InterPro" id="IPR018891">
    <property type="entry name" value="AIPR_C"/>
</dbReference>
<keyword evidence="3" id="KW-1185">Reference proteome</keyword>
<gene>
    <name evidence="2" type="ORF">NCTC10465_01362</name>
</gene>
<evidence type="ECO:0000259" key="1">
    <source>
        <dbReference type="Pfam" id="PF10592"/>
    </source>
</evidence>
<reference evidence="2 3" key="1">
    <citation type="submission" date="2018-06" db="EMBL/GenBank/DDBJ databases">
        <authorList>
            <consortium name="Pathogen Informatics"/>
            <person name="Doyle S."/>
        </authorList>
    </citation>
    <scope>NUCLEOTIDE SEQUENCE [LARGE SCALE GENOMIC DNA]</scope>
    <source>
        <strain evidence="2 3">NCTC10465</strain>
    </source>
</reference>
<dbReference type="RefSeq" id="WP_062330237.1">
    <property type="nucleotide sequence ID" value="NZ_CBCRZU010000001.1"/>
</dbReference>
<sequence>MSIFKVLDTHISSCVSSYPTILDNAANDSILRGTEFMLFSLLKIFDENDIDYIEEGIVDSGYRKEKLDYGIDAIYITASNDIVNLPEELDDYNEDTKFNIHLFQFKRGTGVEQGELLKFQNGIKKIFIDENFNEPDNLYFFNRLIIFNEIKNKIYTNFPTDNIAVIPHVVFGGLKDNIIDNPLLSEVLDNITRDLKNNGYNNVKTNVLGCEELINYSTQSRKIIDTIEYQKTLNYITDTDNKNKLNGYICIVKGMQIAELVRKHQTSLFEANIRDYYKRNDLNGSIIETSASDESKYFWSFNNGLTMTCSKVEELPNNKYRLHDLQIVNGCQTSNSIYHALKNKERVKELIDKKASSDKGLNQKEQEELDSKIKLQFNDDTSLLVKIIETNNDDLIFRITETTNSQTPIKAFSLKANDNIQKLIEQYLGSLDISYERRINELRNKGKKNIYNIQKLFQLFSSQILMMPSQVRTRPKRLFISNYDNVFPAPDVKQLNYSLYYIPLMIDIAVNKAVKKFMSDEKTDIYKKTLMTYGKFHLGCFILSSILKNEYSEKGIIKSENLILDELKTNLDFHFQDALENFEKVVKAGYGNRRESISSAVRKTELDTRIKKFVKNRK</sequence>
<evidence type="ECO:0000313" key="3">
    <source>
        <dbReference type="Proteomes" id="UP000255230"/>
    </source>
</evidence>
<accession>A0A378QBK3</accession>
<feature type="domain" description="Abortive phage infection protein C-terminal" evidence="1">
    <location>
        <begin position="269"/>
        <end position="535"/>
    </location>
</feature>
<proteinExistence type="predicted"/>
<evidence type="ECO:0000313" key="2">
    <source>
        <dbReference type="EMBL" id="STY97578.1"/>
    </source>
</evidence>
<organism evidence="2 3">
    <name type="scientific">Faucicola osloensis</name>
    <name type="common">Moraxella osloensis</name>
    <dbReference type="NCBI Taxonomy" id="34062"/>
    <lineage>
        <taxon>Bacteria</taxon>
        <taxon>Pseudomonadati</taxon>
        <taxon>Pseudomonadota</taxon>
        <taxon>Gammaproteobacteria</taxon>
        <taxon>Moraxellales</taxon>
        <taxon>Moraxellaceae</taxon>
        <taxon>Faucicola</taxon>
    </lineage>
</organism>